<protein>
    <submittedName>
        <fullName evidence="1">Uncharacterized protein</fullName>
    </submittedName>
</protein>
<dbReference type="AlphaFoldDB" id="A0A9P4PXY6"/>
<dbReference type="Proteomes" id="UP000799441">
    <property type="component" value="Unassembled WGS sequence"/>
</dbReference>
<proteinExistence type="predicted"/>
<dbReference type="EMBL" id="MU003896">
    <property type="protein sequence ID" value="KAF2716094.1"/>
    <property type="molecule type" value="Genomic_DNA"/>
</dbReference>
<comment type="caution">
    <text evidence="1">The sequence shown here is derived from an EMBL/GenBank/DDBJ whole genome shotgun (WGS) entry which is preliminary data.</text>
</comment>
<keyword evidence="2" id="KW-1185">Reference proteome</keyword>
<organism evidence="1 2">
    <name type="scientific">Polychaeton citri CBS 116435</name>
    <dbReference type="NCBI Taxonomy" id="1314669"/>
    <lineage>
        <taxon>Eukaryota</taxon>
        <taxon>Fungi</taxon>
        <taxon>Dikarya</taxon>
        <taxon>Ascomycota</taxon>
        <taxon>Pezizomycotina</taxon>
        <taxon>Dothideomycetes</taxon>
        <taxon>Dothideomycetidae</taxon>
        <taxon>Capnodiales</taxon>
        <taxon>Capnodiaceae</taxon>
        <taxon>Polychaeton</taxon>
    </lineage>
</organism>
<gene>
    <name evidence="1" type="ORF">K431DRAFT_298946</name>
</gene>
<name>A0A9P4PXY6_9PEZI</name>
<sequence>MFDFKHIIPTENGKKDIGSSRMVRGSMDMSLEKDTGDISRVSRQYSEAPEPDGTVGDEGMSTLVLDNIDRRSSVIGNDLEDIMDEILEGFSDGGREDARKNSEMPKILKLLHNYPIPEQLSATQLVPCGHEGQEQWHIAPLRLSLKLLRTSQSSPAVAHASSPCNGSKPPPLPGKNIAARMRIDCRLIESLVENARVVTLLRYYATLQTAVKSLHRPSIWQAILNLAHLGLDLKESNDAHMHSLVEVIAKGSDRDSTNTGSP</sequence>
<reference evidence="1" key="1">
    <citation type="journal article" date="2020" name="Stud. Mycol.">
        <title>101 Dothideomycetes genomes: a test case for predicting lifestyles and emergence of pathogens.</title>
        <authorList>
            <person name="Haridas S."/>
            <person name="Albert R."/>
            <person name="Binder M."/>
            <person name="Bloem J."/>
            <person name="Labutti K."/>
            <person name="Salamov A."/>
            <person name="Andreopoulos B."/>
            <person name="Baker S."/>
            <person name="Barry K."/>
            <person name="Bills G."/>
            <person name="Bluhm B."/>
            <person name="Cannon C."/>
            <person name="Castanera R."/>
            <person name="Culley D."/>
            <person name="Daum C."/>
            <person name="Ezra D."/>
            <person name="Gonzalez J."/>
            <person name="Henrissat B."/>
            <person name="Kuo A."/>
            <person name="Liang C."/>
            <person name="Lipzen A."/>
            <person name="Lutzoni F."/>
            <person name="Magnuson J."/>
            <person name="Mondo S."/>
            <person name="Nolan M."/>
            <person name="Ohm R."/>
            <person name="Pangilinan J."/>
            <person name="Park H.-J."/>
            <person name="Ramirez L."/>
            <person name="Alfaro M."/>
            <person name="Sun H."/>
            <person name="Tritt A."/>
            <person name="Yoshinaga Y."/>
            <person name="Zwiers L.-H."/>
            <person name="Turgeon B."/>
            <person name="Goodwin S."/>
            <person name="Spatafora J."/>
            <person name="Crous P."/>
            <person name="Grigoriev I."/>
        </authorList>
    </citation>
    <scope>NUCLEOTIDE SEQUENCE</scope>
    <source>
        <strain evidence="1">CBS 116435</strain>
    </source>
</reference>
<evidence type="ECO:0000313" key="1">
    <source>
        <dbReference type="EMBL" id="KAF2716094.1"/>
    </source>
</evidence>
<accession>A0A9P4PXY6</accession>
<evidence type="ECO:0000313" key="2">
    <source>
        <dbReference type="Proteomes" id="UP000799441"/>
    </source>
</evidence>